<protein>
    <submittedName>
        <fullName evidence="2">Uncharacterized protein</fullName>
    </submittedName>
</protein>
<evidence type="ECO:0000313" key="2">
    <source>
        <dbReference type="EMBL" id="AKT42713.1"/>
    </source>
</evidence>
<feature type="transmembrane region" description="Helical" evidence="1">
    <location>
        <begin position="151"/>
        <end position="172"/>
    </location>
</feature>
<keyword evidence="1" id="KW-1133">Transmembrane helix</keyword>
<dbReference type="RefSeq" id="WP_050434297.1">
    <property type="nucleotide sequence ID" value="NZ_CP012159.1"/>
</dbReference>
<dbReference type="OrthoDB" id="5529477at2"/>
<keyword evidence="1" id="KW-0812">Transmembrane</keyword>
<organism evidence="2 3">
    <name type="scientific">Chondromyces crocatus</name>
    <dbReference type="NCBI Taxonomy" id="52"/>
    <lineage>
        <taxon>Bacteria</taxon>
        <taxon>Pseudomonadati</taxon>
        <taxon>Myxococcota</taxon>
        <taxon>Polyangia</taxon>
        <taxon>Polyangiales</taxon>
        <taxon>Polyangiaceae</taxon>
        <taxon>Chondromyces</taxon>
    </lineage>
</organism>
<keyword evidence="1" id="KW-0472">Membrane</keyword>
<name>A0A0K1EQ22_CHOCO</name>
<dbReference type="EMBL" id="CP012159">
    <property type="protein sequence ID" value="AKT42713.1"/>
    <property type="molecule type" value="Genomic_DNA"/>
</dbReference>
<proteinExistence type="predicted"/>
<gene>
    <name evidence="2" type="ORF">CMC5_069400</name>
</gene>
<dbReference type="Proteomes" id="UP000067626">
    <property type="component" value="Chromosome"/>
</dbReference>
<dbReference type="AlphaFoldDB" id="A0A0K1EQ22"/>
<accession>A0A0K1EQ22</accession>
<keyword evidence="3" id="KW-1185">Reference proteome</keyword>
<dbReference type="STRING" id="52.CMC5_069400"/>
<sequence>MDCCLLVNYHAMLGVDFHDSFPMFVSPPIPRGPHMVGALLKWGPWFGGNNSEKVDCIGGDPMGQGTDIGMLIPHIPLVPNVYFWLYTLASSSQSHFGVSSVRTDAGPVAVAVLVIVNFNLDCEGPLTCPPLPTGLVLAPNTVLAGMTLGDFLASLVTMILTAAIQYVINLIFGKLPIFSWIGKIFARLGKGLFNLIGNLAIRILPPRVMLPTVLTGAILGTKVKQVAASNPAVGAIATNVRDLLFGWGVGSPMGYAYTNPSDSSQQWNIYGQITGSTGRDPAWVGRQVYEAPDVDEYP</sequence>
<evidence type="ECO:0000313" key="3">
    <source>
        <dbReference type="Proteomes" id="UP000067626"/>
    </source>
</evidence>
<evidence type="ECO:0000256" key="1">
    <source>
        <dbReference type="SAM" id="Phobius"/>
    </source>
</evidence>
<dbReference type="KEGG" id="ccro:CMC5_069400"/>
<reference evidence="2 3" key="1">
    <citation type="submission" date="2015-07" db="EMBL/GenBank/DDBJ databases">
        <title>Genome analysis of myxobacterium Chondromyces crocatus Cm c5 reveals a high potential for natural compound synthesis and the genetic basis for the loss of fruiting body formation.</title>
        <authorList>
            <person name="Zaburannyi N."/>
            <person name="Bunk B."/>
            <person name="Maier J."/>
            <person name="Overmann J."/>
            <person name="Mueller R."/>
        </authorList>
    </citation>
    <scope>NUCLEOTIDE SEQUENCE [LARGE SCALE GENOMIC DNA]</scope>
    <source>
        <strain evidence="2 3">Cm c5</strain>
    </source>
</reference>